<protein>
    <submittedName>
        <fullName evidence="3">Amidohydrolase family protein</fullName>
    </submittedName>
</protein>
<feature type="domain" description="Amidohydrolase-related" evidence="2">
    <location>
        <begin position="88"/>
        <end position="360"/>
    </location>
</feature>
<dbReference type="PANTHER" id="PTHR21240:SF30">
    <property type="entry name" value="AMIDOHYDROLASE-RELATED DOMAIN-CONTAINING PROTEIN-RELATED"/>
    <property type="match status" value="1"/>
</dbReference>
<dbReference type="Gene3D" id="3.20.20.140">
    <property type="entry name" value="Metal-dependent hydrolases"/>
    <property type="match status" value="1"/>
</dbReference>
<dbReference type="InterPro" id="IPR032465">
    <property type="entry name" value="ACMSD"/>
</dbReference>
<dbReference type="InterPro" id="IPR032466">
    <property type="entry name" value="Metal_Hydrolase"/>
</dbReference>
<sequence length="361" mass="39673">MAAPRRQDRSDRRRIARPHARHIGPASDALENTDVKIIAIEEHWNSAAVRDALDRLPEGARDESVAFNTMGDNQARLEDIGQGRIEAMDAAGIDISILSVVTPATQALPAPEAVALAREANDEAADAVRAHPARFRAFATLPTGDPQAAAAELERCATRLGHVGAMIHGRTGARPLDDPAYDDLFATAARLRQPVFIHPQIPSNELRDAAYRGLDPLTDLGLASFGWGWHMDAGLSALRLILRGTFDRHPDLQLVLGHWGEMLLFWMDRVDSLSSVAKHLERRVSDYITTNIHITSSGMLQERLLRHTLDFTSADRVLFSTDYPFHRPDAAAVARFFDAVPAPSDRSRIASANAEALFRLA</sequence>
<comment type="caution">
    <text evidence="3">The sequence shown here is derived from an EMBL/GenBank/DDBJ whole genome shotgun (WGS) entry which is preliminary data.</text>
</comment>
<dbReference type="SUPFAM" id="SSF51556">
    <property type="entry name" value="Metallo-dependent hydrolases"/>
    <property type="match status" value="1"/>
</dbReference>
<keyword evidence="1" id="KW-0456">Lyase</keyword>
<accession>A0ABV8HMQ2</accession>
<dbReference type="PANTHER" id="PTHR21240">
    <property type="entry name" value="2-AMINO-3-CARBOXYLMUCONATE-6-SEMIALDEHYDE DECARBOXYLASE"/>
    <property type="match status" value="1"/>
</dbReference>
<evidence type="ECO:0000313" key="4">
    <source>
        <dbReference type="Proteomes" id="UP001595765"/>
    </source>
</evidence>
<proteinExistence type="predicted"/>
<reference evidence="4" key="1">
    <citation type="journal article" date="2019" name="Int. J. Syst. Evol. Microbiol.">
        <title>The Global Catalogue of Microorganisms (GCM) 10K type strain sequencing project: providing services to taxonomists for standard genome sequencing and annotation.</title>
        <authorList>
            <consortium name="The Broad Institute Genomics Platform"/>
            <consortium name="The Broad Institute Genome Sequencing Center for Infectious Disease"/>
            <person name="Wu L."/>
            <person name="Ma J."/>
        </authorList>
    </citation>
    <scope>NUCLEOTIDE SEQUENCE [LARGE SCALE GENOMIC DNA]</scope>
    <source>
        <strain evidence="4">CGMCC 4.7237</strain>
    </source>
</reference>
<organism evidence="3 4">
    <name type="scientific">Streptomyces polygonati</name>
    <dbReference type="NCBI Taxonomy" id="1617087"/>
    <lineage>
        <taxon>Bacteria</taxon>
        <taxon>Bacillati</taxon>
        <taxon>Actinomycetota</taxon>
        <taxon>Actinomycetes</taxon>
        <taxon>Kitasatosporales</taxon>
        <taxon>Streptomycetaceae</taxon>
        <taxon>Streptomyces</taxon>
    </lineage>
</organism>
<name>A0ABV8HMQ2_9ACTN</name>
<dbReference type="EMBL" id="JBHSBB010000012">
    <property type="protein sequence ID" value="MFC4033293.1"/>
    <property type="molecule type" value="Genomic_DNA"/>
</dbReference>
<dbReference type="Proteomes" id="UP001595765">
    <property type="component" value="Unassembled WGS sequence"/>
</dbReference>
<evidence type="ECO:0000256" key="1">
    <source>
        <dbReference type="ARBA" id="ARBA00023239"/>
    </source>
</evidence>
<dbReference type="Pfam" id="PF04909">
    <property type="entry name" value="Amidohydro_2"/>
    <property type="match status" value="1"/>
</dbReference>
<keyword evidence="4" id="KW-1185">Reference proteome</keyword>
<evidence type="ECO:0000259" key="2">
    <source>
        <dbReference type="Pfam" id="PF04909"/>
    </source>
</evidence>
<dbReference type="RefSeq" id="WP_386430388.1">
    <property type="nucleotide sequence ID" value="NZ_JBHSBB010000012.1"/>
</dbReference>
<gene>
    <name evidence="3" type="ORF">ACFO3J_17610</name>
</gene>
<evidence type="ECO:0000313" key="3">
    <source>
        <dbReference type="EMBL" id="MFC4033293.1"/>
    </source>
</evidence>
<dbReference type="InterPro" id="IPR006680">
    <property type="entry name" value="Amidohydro-rel"/>
</dbReference>